<accession>A0ACC0UUT1</accession>
<evidence type="ECO:0000313" key="2">
    <source>
        <dbReference type="Proteomes" id="UP001163324"/>
    </source>
</evidence>
<sequence>MDGFVLPTIPPHALQPEVKREELKVDEIFSTWLSKLGDCINNSSLDGLSGLFFDDCWWRDFISMRWDFTTKNGLDKVKEYIATAENPLSDLRPVENGGLKPVLVDLGGMIWIQAGFTFKTAHGSGRGLAKLLNLKGTEWKAWTVFTQLERLDFQDELDRKKALNPAAALRDPAVKETLQAGSVDKDDLQVLIVGAGQAGLCLGARLKNMGIRTLLVDRHERFGGAWRGRYESVTLNTPTYTDHPPFTRIPDNWPRWLPRDMVADFWEHYGILMGLECLSSADVTGVEYDQVARQYTVSVRRGEWTTTLRARHVVLATGTFSDEPIIPEVPGREDFNGRAYHSCQHLSAKDVPDVSGKKVVVVGPGTSGHDIAQDFVNHGARSVAMVQRHPIFYLSATASEHIQLGLWNMPGVLTTEEADLVGNAIPLAVIRAMGPGMTRLMADMDCEMIEGLRGAGMALHTGDGGFGLADYQLIKGGHFYVDQGASQMIVDGRIKLHRCEEGITGFKPDGLVLGDGTKLEADVVVFATGYQSNIRTVEKLMGKDVAGKMSKHFGVLDTENERAGWWRPTGQPGFWYMTGSFMWCRQFSLQLALQIAAVEKDLNKGHYMKSAT</sequence>
<proteinExistence type="predicted"/>
<gene>
    <name evidence="1" type="ORF">N3K66_007694</name>
</gene>
<comment type="caution">
    <text evidence="1">The sequence shown here is derived from an EMBL/GenBank/DDBJ whole genome shotgun (WGS) entry which is preliminary data.</text>
</comment>
<evidence type="ECO:0000313" key="1">
    <source>
        <dbReference type="EMBL" id="KAI9897838.1"/>
    </source>
</evidence>
<protein>
    <submittedName>
        <fullName evidence="1">Uncharacterized protein</fullName>
    </submittedName>
</protein>
<organism evidence="1 2">
    <name type="scientific">Trichothecium roseum</name>
    <dbReference type="NCBI Taxonomy" id="47278"/>
    <lineage>
        <taxon>Eukaryota</taxon>
        <taxon>Fungi</taxon>
        <taxon>Dikarya</taxon>
        <taxon>Ascomycota</taxon>
        <taxon>Pezizomycotina</taxon>
        <taxon>Sordariomycetes</taxon>
        <taxon>Hypocreomycetidae</taxon>
        <taxon>Hypocreales</taxon>
        <taxon>Hypocreales incertae sedis</taxon>
        <taxon>Trichothecium</taxon>
    </lineage>
</organism>
<name>A0ACC0UUT1_9HYPO</name>
<keyword evidence="2" id="KW-1185">Reference proteome</keyword>
<reference evidence="1" key="1">
    <citation type="submission" date="2022-10" db="EMBL/GenBank/DDBJ databases">
        <title>Complete Genome of Trichothecium roseum strain YXFP-22015, a Plant Pathogen Isolated from Citrus.</title>
        <authorList>
            <person name="Wang Y."/>
            <person name="Zhu L."/>
        </authorList>
    </citation>
    <scope>NUCLEOTIDE SEQUENCE</scope>
    <source>
        <strain evidence="1">YXFP-22015</strain>
    </source>
</reference>
<dbReference type="Proteomes" id="UP001163324">
    <property type="component" value="Chromosome 7"/>
</dbReference>
<dbReference type="EMBL" id="CM047946">
    <property type="protein sequence ID" value="KAI9897838.1"/>
    <property type="molecule type" value="Genomic_DNA"/>
</dbReference>